<evidence type="ECO:0000313" key="9">
    <source>
        <dbReference type="EMBL" id="MCM1981708.1"/>
    </source>
</evidence>
<dbReference type="InterPro" id="IPR014711">
    <property type="entry name" value="TopoI_cat_a-hlx-sub_euk"/>
</dbReference>
<dbReference type="InterPro" id="IPR011010">
    <property type="entry name" value="DNA_brk_join_enz"/>
</dbReference>
<accession>A0ABD4SZA9</accession>
<dbReference type="SUPFAM" id="SSF56349">
    <property type="entry name" value="DNA breaking-rejoining enzymes"/>
    <property type="match status" value="1"/>
</dbReference>
<dbReference type="Pfam" id="PF21338">
    <property type="entry name" value="Top1B_N_bact"/>
    <property type="match status" value="1"/>
</dbReference>
<evidence type="ECO:0000256" key="4">
    <source>
        <dbReference type="ARBA" id="ARBA00023029"/>
    </source>
</evidence>
<dbReference type="GO" id="GO:0003677">
    <property type="term" value="F:DNA binding"/>
    <property type="evidence" value="ECO:0007669"/>
    <property type="project" value="UniProtKB-KW"/>
</dbReference>
<dbReference type="InterPro" id="IPR049331">
    <property type="entry name" value="Top1B_N_bact"/>
</dbReference>
<dbReference type="Gene3D" id="3.90.15.10">
    <property type="entry name" value="Topoisomerase I, Chain A, domain 3"/>
    <property type="match status" value="1"/>
</dbReference>
<comment type="similarity">
    <text evidence="2">Belongs to the type IB topoisomerase family.</text>
</comment>
<dbReference type="Pfam" id="PF01028">
    <property type="entry name" value="Topoisom_I"/>
    <property type="match status" value="1"/>
</dbReference>
<keyword evidence="10" id="KW-1185">Reference proteome</keyword>
<dbReference type="Gene3D" id="1.10.132.120">
    <property type="match status" value="1"/>
</dbReference>
<dbReference type="PROSITE" id="PS52038">
    <property type="entry name" value="TOPO_IB_2"/>
    <property type="match status" value="1"/>
</dbReference>
<dbReference type="GO" id="GO:0003917">
    <property type="term" value="F:DNA topoisomerase type I (single strand cut, ATP-independent) activity"/>
    <property type="evidence" value="ECO:0007669"/>
    <property type="project" value="UniProtKB-EC"/>
</dbReference>
<comment type="catalytic activity">
    <reaction evidence="1">
        <text>ATP-independent breakage of single-stranded DNA, followed by passage and rejoining.</text>
        <dbReference type="EC" id="5.6.2.1"/>
    </reaction>
</comment>
<evidence type="ECO:0000256" key="2">
    <source>
        <dbReference type="ARBA" id="ARBA00006645"/>
    </source>
</evidence>
<evidence type="ECO:0000256" key="3">
    <source>
        <dbReference type="ARBA" id="ARBA00012891"/>
    </source>
</evidence>
<dbReference type="SUPFAM" id="SSF55869">
    <property type="entry name" value="DNA topoisomerase I domain"/>
    <property type="match status" value="1"/>
</dbReference>
<dbReference type="InterPro" id="IPR001631">
    <property type="entry name" value="TopoI"/>
</dbReference>
<evidence type="ECO:0000259" key="7">
    <source>
        <dbReference type="Pfam" id="PF01028"/>
    </source>
</evidence>
<dbReference type="Proteomes" id="UP000031561">
    <property type="component" value="Unassembled WGS sequence"/>
</dbReference>
<dbReference type="EC" id="5.6.2.1" evidence="3"/>
<keyword evidence="5" id="KW-0238">DNA-binding</keyword>
<sequence>MAHSCAPSPLDLPPHRAAQVAGLHYVCDRQPGIRRQKWGRGFTYYDVNGERITDPDPRDRIRALKIPPAWTQVWICPSPLGHLQATGRDAKGRKQYRYHQHWRRIRTQAKFDRVVIFGERLPRLRQQVQRDLTQPRLSRVQVIATVVHLLEITLIRIGNEAYAQTNQSFGLTTLRDRHLALAQSAIRFQFCGKSGVEHDIEIQDAALAKILRHCQELPGHVLFQYRDAQGQCQRVESGDVNAYLQQVMGEGFSAKDFRTWFGTVRAVEALWEQEDCGTAKTADDRDQRIRIAIQQTAQQLGNRPATCKKYYIHPEIWNLYRQGTLLRVLDQFLSDSSSGLSPCEQAIITLLSPRSSSTALSVSNEQCNPQAA</sequence>
<evidence type="ECO:0000256" key="5">
    <source>
        <dbReference type="ARBA" id="ARBA00023125"/>
    </source>
</evidence>
<dbReference type="AlphaFoldDB" id="A0ABD4SZA9"/>
<evidence type="ECO:0000256" key="6">
    <source>
        <dbReference type="ARBA" id="ARBA00023235"/>
    </source>
</evidence>
<dbReference type="InterPro" id="IPR035447">
    <property type="entry name" value="DNA_topo_I_N_sf"/>
</dbReference>
<dbReference type="PRINTS" id="PR00416">
    <property type="entry name" value="EUTPISMRASEI"/>
</dbReference>
<organism evidence="9 10">
    <name type="scientific">Lyngbya confervoides BDU141951</name>
    <dbReference type="NCBI Taxonomy" id="1574623"/>
    <lineage>
        <taxon>Bacteria</taxon>
        <taxon>Bacillati</taxon>
        <taxon>Cyanobacteriota</taxon>
        <taxon>Cyanophyceae</taxon>
        <taxon>Oscillatoriophycideae</taxon>
        <taxon>Oscillatoriales</taxon>
        <taxon>Microcoleaceae</taxon>
        <taxon>Lyngbya</taxon>
    </lineage>
</organism>
<feature type="domain" description="DNA topoisomerase IB N-terminal" evidence="8">
    <location>
        <begin position="41"/>
        <end position="89"/>
    </location>
</feature>
<comment type="caution">
    <text evidence="9">The sequence shown here is derived from an EMBL/GenBank/DDBJ whole genome shotgun (WGS) entry which is preliminary data.</text>
</comment>
<keyword evidence="6" id="KW-0413">Isomerase</keyword>
<evidence type="ECO:0000313" key="10">
    <source>
        <dbReference type="Proteomes" id="UP000031561"/>
    </source>
</evidence>
<dbReference type="EMBL" id="JTHE03000015">
    <property type="protein sequence ID" value="MCM1981708.1"/>
    <property type="molecule type" value="Genomic_DNA"/>
</dbReference>
<dbReference type="RefSeq" id="WP_166279649.1">
    <property type="nucleotide sequence ID" value="NZ_JTHE03000015.1"/>
</dbReference>
<evidence type="ECO:0000256" key="1">
    <source>
        <dbReference type="ARBA" id="ARBA00000213"/>
    </source>
</evidence>
<proteinExistence type="inferred from homology"/>
<name>A0ABD4SZA9_9CYAN</name>
<evidence type="ECO:0000259" key="8">
    <source>
        <dbReference type="Pfam" id="PF21338"/>
    </source>
</evidence>
<dbReference type="Gene3D" id="3.30.66.10">
    <property type="entry name" value="DNA topoisomerase I domain"/>
    <property type="match status" value="1"/>
</dbReference>
<gene>
    <name evidence="9" type="ORF">QQ91_0002530</name>
</gene>
<reference evidence="9 10" key="1">
    <citation type="journal article" date="2015" name="Genome Announc.">
        <title>Draft Genome Sequence of Filamentous Marine Cyanobacterium Lyngbya confervoides Strain BDU141951.</title>
        <authorList>
            <person name="Chandrababunaidu M.M."/>
            <person name="Sen D."/>
            <person name="Tripathy S."/>
        </authorList>
    </citation>
    <scope>NUCLEOTIDE SEQUENCE [LARGE SCALE GENOMIC DNA]</scope>
    <source>
        <strain evidence="9 10">BDU141951</strain>
    </source>
</reference>
<dbReference type="InterPro" id="IPR013500">
    <property type="entry name" value="TopoI_cat_euk"/>
</dbReference>
<keyword evidence="4" id="KW-0799">Topoisomerase</keyword>
<feature type="domain" description="DNA topoisomerase I catalytic core eukaryotic-type" evidence="7">
    <location>
        <begin position="102"/>
        <end position="309"/>
    </location>
</feature>
<protein>
    <recommendedName>
        <fullName evidence="3">DNA topoisomerase</fullName>
        <ecNumber evidence="3">5.6.2.1</ecNumber>
    </recommendedName>
</protein>